<evidence type="ECO:0008006" key="4">
    <source>
        <dbReference type="Google" id="ProtNLM"/>
    </source>
</evidence>
<dbReference type="Proteomes" id="UP001268683">
    <property type="component" value="Chromosome"/>
</dbReference>
<organism evidence="2 3">
    <name type="scientific">Temperatibacter marinus</name>
    <dbReference type="NCBI Taxonomy" id="1456591"/>
    <lineage>
        <taxon>Bacteria</taxon>
        <taxon>Pseudomonadati</taxon>
        <taxon>Pseudomonadota</taxon>
        <taxon>Alphaproteobacteria</taxon>
        <taxon>Kordiimonadales</taxon>
        <taxon>Temperatibacteraceae</taxon>
        <taxon>Temperatibacter</taxon>
    </lineage>
</organism>
<dbReference type="EMBL" id="CP123872">
    <property type="protein sequence ID" value="WND02026.1"/>
    <property type="molecule type" value="Genomic_DNA"/>
</dbReference>
<accession>A0AA52EC15</accession>
<dbReference type="KEGG" id="tmk:QGN29_10755"/>
<evidence type="ECO:0000313" key="3">
    <source>
        <dbReference type="Proteomes" id="UP001268683"/>
    </source>
</evidence>
<sequence length="43" mass="4413">MVKKIILVAALAAFTSACAITKIVTVPVKVVAKTVETAADIVD</sequence>
<dbReference type="PROSITE" id="PS51257">
    <property type="entry name" value="PROKAR_LIPOPROTEIN"/>
    <property type="match status" value="1"/>
</dbReference>
<keyword evidence="1" id="KW-0732">Signal</keyword>
<proteinExistence type="predicted"/>
<dbReference type="RefSeq" id="WP_310797861.1">
    <property type="nucleotide sequence ID" value="NZ_CP123872.1"/>
</dbReference>
<keyword evidence="3" id="KW-1185">Reference proteome</keyword>
<protein>
    <recommendedName>
        <fullName evidence="4">Lipoprotein</fullName>
    </recommendedName>
</protein>
<evidence type="ECO:0000313" key="2">
    <source>
        <dbReference type="EMBL" id="WND02026.1"/>
    </source>
</evidence>
<evidence type="ECO:0000256" key="1">
    <source>
        <dbReference type="SAM" id="SignalP"/>
    </source>
</evidence>
<dbReference type="AlphaFoldDB" id="A0AA52EC15"/>
<feature type="signal peptide" evidence="1">
    <location>
        <begin position="1"/>
        <end position="19"/>
    </location>
</feature>
<reference evidence="2" key="1">
    <citation type="submission" date="2023-04" db="EMBL/GenBank/DDBJ databases">
        <title>Complete genome sequence of Temperatibacter marinus.</title>
        <authorList>
            <person name="Rong J.-C."/>
            <person name="Yi M.-L."/>
            <person name="Zhao Q."/>
        </authorList>
    </citation>
    <scope>NUCLEOTIDE SEQUENCE</scope>
    <source>
        <strain evidence="2">NBRC 110045</strain>
    </source>
</reference>
<feature type="chain" id="PRO_5041298330" description="Lipoprotein" evidence="1">
    <location>
        <begin position="20"/>
        <end position="43"/>
    </location>
</feature>
<gene>
    <name evidence="2" type="ORF">QGN29_10755</name>
</gene>
<name>A0AA52EC15_9PROT</name>